<accession>A0A0A9A9P4</accession>
<feature type="region of interest" description="Disordered" evidence="1">
    <location>
        <begin position="17"/>
        <end position="59"/>
    </location>
</feature>
<protein>
    <submittedName>
        <fullName evidence="2">Uncharacterized protein</fullName>
    </submittedName>
</protein>
<sequence>MALAPAPPLPLIRWARRSEVRRVQGPTTNGPQGPMPGTDESAGERIGRRRQGSRAKAAGGCAARSLVRISFSVKFYQNFRNFSNFGRDQND</sequence>
<reference evidence="2" key="1">
    <citation type="submission" date="2014-09" db="EMBL/GenBank/DDBJ databases">
        <authorList>
            <person name="Magalhaes I.L.F."/>
            <person name="Oliveira U."/>
            <person name="Santos F.R."/>
            <person name="Vidigal T.H.D.A."/>
            <person name="Brescovit A.D."/>
            <person name="Santos A.J."/>
        </authorList>
    </citation>
    <scope>NUCLEOTIDE SEQUENCE</scope>
    <source>
        <tissue evidence="2">Shoot tissue taken approximately 20 cm above the soil surface</tissue>
    </source>
</reference>
<name>A0A0A9A9P4_ARUDO</name>
<reference evidence="2" key="2">
    <citation type="journal article" date="2015" name="Data Brief">
        <title>Shoot transcriptome of the giant reed, Arundo donax.</title>
        <authorList>
            <person name="Barrero R.A."/>
            <person name="Guerrero F.D."/>
            <person name="Moolhuijzen P."/>
            <person name="Goolsby J.A."/>
            <person name="Tidwell J."/>
            <person name="Bellgard S.E."/>
            <person name="Bellgard M.I."/>
        </authorList>
    </citation>
    <scope>NUCLEOTIDE SEQUENCE</scope>
    <source>
        <tissue evidence="2">Shoot tissue taken approximately 20 cm above the soil surface</tissue>
    </source>
</reference>
<evidence type="ECO:0000256" key="1">
    <source>
        <dbReference type="SAM" id="MobiDB-lite"/>
    </source>
</evidence>
<proteinExistence type="predicted"/>
<organism evidence="2">
    <name type="scientific">Arundo donax</name>
    <name type="common">Giant reed</name>
    <name type="synonym">Donax arundinaceus</name>
    <dbReference type="NCBI Taxonomy" id="35708"/>
    <lineage>
        <taxon>Eukaryota</taxon>
        <taxon>Viridiplantae</taxon>
        <taxon>Streptophyta</taxon>
        <taxon>Embryophyta</taxon>
        <taxon>Tracheophyta</taxon>
        <taxon>Spermatophyta</taxon>
        <taxon>Magnoliopsida</taxon>
        <taxon>Liliopsida</taxon>
        <taxon>Poales</taxon>
        <taxon>Poaceae</taxon>
        <taxon>PACMAD clade</taxon>
        <taxon>Arundinoideae</taxon>
        <taxon>Arundineae</taxon>
        <taxon>Arundo</taxon>
    </lineage>
</organism>
<evidence type="ECO:0000313" key="2">
    <source>
        <dbReference type="EMBL" id="JAD43777.1"/>
    </source>
</evidence>
<dbReference type="AlphaFoldDB" id="A0A0A9A9P4"/>
<dbReference type="EMBL" id="GBRH01254118">
    <property type="protein sequence ID" value="JAD43777.1"/>
    <property type="molecule type" value="Transcribed_RNA"/>
</dbReference>